<accession>A0A941ZYT6</accession>
<dbReference type="FunFam" id="3.30.70.270:FF:000001">
    <property type="entry name" value="Diguanylate cyclase domain protein"/>
    <property type="match status" value="1"/>
</dbReference>
<dbReference type="Pfam" id="PF00990">
    <property type="entry name" value="GGDEF"/>
    <property type="match status" value="1"/>
</dbReference>
<dbReference type="PANTHER" id="PTHR44757">
    <property type="entry name" value="DIGUANYLATE CYCLASE DGCP"/>
    <property type="match status" value="1"/>
</dbReference>
<dbReference type="PROSITE" id="PS50883">
    <property type="entry name" value="EAL"/>
    <property type="match status" value="1"/>
</dbReference>
<dbReference type="SMART" id="SM00267">
    <property type="entry name" value="GGDEF"/>
    <property type="match status" value="1"/>
</dbReference>
<dbReference type="GO" id="GO:0071111">
    <property type="term" value="F:cyclic-guanylate-specific phosphodiesterase activity"/>
    <property type="evidence" value="ECO:0007669"/>
    <property type="project" value="UniProtKB-EC"/>
</dbReference>
<dbReference type="NCBIfam" id="TIGR00254">
    <property type="entry name" value="GGDEF"/>
    <property type="match status" value="1"/>
</dbReference>
<protein>
    <submittedName>
        <fullName evidence="6">Uncharacterized protein</fullName>
    </submittedName>
</protein>
<comment type="caution">
    <text evidence="6">The sequence shown here is derived from an EMBL/GenBank/DDBJ whole genome shotgun (WGS) entry which is preliminary data.</text>
</comment>
<dbReference type="InterPro" id="IPR001633">
    <property type="entry name" value="EAL_dom"/>
</dbReference>
<dbReference type="InterPro" id="IPR035965">
    <property type="entry name" value="PAS-like_dom_sf"/>
</dbReference>
<dbReference type="InterPro" id="IPR000014">
    <property type="entry name" value="PAS"/>
</dbReference>
<dbReference type="CDD" id="cd01948">
    <property type="entry name" value="EAL"/>
    <property type="match status" value="1"/>
</dbReference>
<dbReference type="FunFam" id="3.20.20.450:FF:000001">
    <property type="entry name" value="Cyclic di-GMP phosphodiesterase yahA"/>
    <property type="match status" value="1"/>
</dbReference>
<comment type="catalytic activity">
    <reaction evidence="1">
        <text>3',3'-c-di-GMP + H2O = 5'-phosphoguanylyl(3'-&gt;5')guanosine + H(+)</text>
        <dbReference type="Rhea" id="RHEA:24902"/>
        <dbReference type="ChEBI" id="CHEBI:15377"/>
        <dbReference type="ChEBI" id="CHEBI:15378"/>
        <dbReference type="ChEBI" id="CHEBI:58754"/>
        <dbReference type="ChEBI" id="CHEBI:58805"/>
        <dbReference type="EC" id="3.1.4.52"/>
    </reaction>
    <physiologicalReaction direction="left-to-right" evidence="1">
        <dbReference type="Rhea" id="RHEA:24903"/>
    </physiologicalReaction>
</comment>
<dbReference type="SMART" id="SM00052">
    <property type="entry name" value="EAL"/>
    <property type="match status" value="1"/>
</dbReference>
<dbReference type="Proteomes" id="UP000722750">
    <property type="component" value="Unassembled WGS sequence"/>
</dbReference>
<gene>
    <name evidence="6" type="ORF">MAG551_00697</name>
</gene>
<evidence type="ECO:0000313" key="6">
    <source>
        <dbReference type="EMBL" id="MBS1257653.1"/>
    </source>
</evidence>
<evidence type="ECO:0000313" key="7">
    <source>
        <dbReference type="Proteomes" id="UP000722750"/>
    </source>
</evidence>
<feature type="domain" description="PAS" evidence="3">
    <location>
        <begin position="13"/>
        <end position="59"/>
    </location>
</feature>
<dbReference type="EMBL" id="JAANXD010000029">
    <property type="protein sequence ID" value="MBS1257653.1"/>
    <property type="molecule type" value="Genomic_DNA"/>
</dbReference>
<evidence type="ECO:0000259" key="5">
    <source>
        <dbReference type="PROSITE" id="PS50887"/>
    </source>
</evidence>
<dbReference type="InterPro" id="IPR000160">
    <property type="entry name" value="GGDEF_dom"/>
</dbReference>
<dbReference type="Pfam" id="PF00563">
    <property type="entry name" value="EAL"/>
    <property type="match status" value="1"/>
</dbReference>
<dbReference type="SUPFAM" id="SSF55073">
    <property type="entry name" value="Nucleotide cyclase"/>
    <property type="match status" value="1"/>
</dbReference>
<name>A0A941ZYT6_9BACT</name>
<evidence type="ECO:0000259" key="3">
    <source>
        <dbReference type="PROSITE" id="PS50112"/>
    </source>
</evidence>
<proteinExistence type="predicted"/>
<dbReference type="InterPro" id="IPR052155">
    <property type="entry name" value="Biofilm_reg_signaling"/>
</dbReference>
<dbReference type="GO" id="GO:0071732">
    <property type="term" value="P:cellular response to nitric oxide"/>
    <property type="evidence" value="ECO:0007669"/>
    <property type="project" value="UniProtKB-ARBA"/>
</dbReference>
<dbReference type="InterPro" id="IPR029787">
    <property type="entry name" value="Nucleotide_cyclase"/>
</dbReference>
<dbReference type="AlphaFoldDB" id="A0A941ZYT6"/>
<dbReference type="Gene3D" id="3.20.20.450">
    <property type="entry name" value="EAL domain"/>
    <property type="match status" value="1"/>
</dbReference>
<dbReference type="SUPFAM" id="SSF55785">
    <property type="entry name" value="PYP-like sensor domain (PAS domain)"/>
    <property type="match status" value="1"/>
</dbReference>
<dbReference type="PROSITE" id="PS50887">
    <property type="entry name" value="GGDEF"/>
    <property type="match status" value="1"/>
</dbReference>
<dbReference type="InterPro" id="IPR043128">
    <property type="entry name" value="Rev_trsase/Diguanyl_cyclase"/>
</dbReference>
<dbReference type="PANTHER" id="PTHR44757:SF2">
    <property type="entry name" value="BIOFILM ARCHITECTURE MAINTENANCE PROTEIN MBAA"/>
    <property type="match status" value="1"/>
</dbReference>
<dbReference type="SUPFAM" id="SSF141868">
    <property type="entry name" value="EAL domain-like"/>
    <property type="match status" value="1"/>
</dbReference>
<evidence type="ECO:0000256" key="2">
    <source>
        <dbReference type="SAM" id="Coils"/>
    </source>
</evidence>
<evidence type="ECO:0000256" key="1">
    <source>
        <dbReference type="ARBA" id="ARBA00051114"/>
    </source>
</evidence>
<evidence type="ECO:0000259" key="4">
    <source>
        <dbReference type="PROSITE" id="PS50883"/>
    </source>
</evidence>
<feature type="domain" description="EAL" evidence="4">
    <location>
        <begin position="332"/>
        <end position="587"/>
    </location>
</feature>
<dbReference type="SMART" id="SM00091">
    <property type="entry name" value="PAS"/>
    <property type="match status" value="1"/>
</dbReference>
<dbReference type="Gene3D" id="3.30.450.20">
    <property type="entry name" value="PAS domain"/>
    <property type="match status" value="1"/>
</dbReference>
<keyword evidence="2" id="KW-0175">Coiled coil</keyword>
<sequence length="601" mass="68189">MDDIKKAAAQFDILDYSPIGQFVLSKDNIVIFWNKCLETWSGISRDQIVGTDLITQFPHLGSDKYAENIKKIFDSNLPIIFSSQFNKHFIPSPLPGGKFRIQNTFITRIPAQEEGEYYAFFAIQDETNATAALESNKRALSQLKEEMEVRKKAEEQLVQLARYDNVTGLANRRLLREGLLRALAKTRRYHKTFALIFLDLDHFKDINDTMGHDVGDLLLKSVAERLKGRVRENDLVARMGGDEFAILIDDSDPDDAAHVSQGILEALSPFHKLDNNEVFVSSSIGIAMCPEAGEDPETICKSADTAMYLAKKMGRNNYQFFSQELHEETMKRIFLENDLRHALSQNEFILFYQPKVDMNANVIGMEALIRWQHSKLGMVGPDKFIPMAEKTGIISPISEWALQTACTQLREWKKSNYLAMDATLAVNVSLRLLKQESFWDTIKRILYETELGPHFLELELVESSIMSDPQETIDILERIHKLGARIAVDDFGSGYSSLTYLKRLPIDIIKIDMPFVQGIGKDRNDEEIIKVIISLAKSLGLQSVAEGVETKEQVSFLHEHKCDVMQGFYFCRPMPAEVATHVLEEILTEGKVKESECSATN</sequence>
<reference evidence="6" key="1">
    <citation type="journal article" date="2021" name="ISME J.">
        <title>Fine-scale metabolic discontinuity in a stratified prokaryote microbiome of a Red Sea deep halocline.</title>
        <authorList>
            <person name="Michoud G."/>
            <person name="Ngugi D.K."/>
            <person name="Barozzi A."/>
            <person name="Merlino G."/>
            <person name="Calleja M.L."/>
            <person name="Delgado-Huertas A."/>
            <person name="Moran X.A.G."/>
            <person name="Daffonchio D."/>
        </authorList>
    </citation>
    <scope>NUCLEOTIDE SEQUENCE</scope>
    <source>
        <strain evidence="6">SuakinDeep_MAG55_1</strain>
    </source>
</reference>
<feature type="domain" description="GGDEF" evidence="5">
    <location>
        <begin position="191"/>
        <end position="323"/>
    </location>
</feature>
<dbReference type="CDD" id="cd01949">
    <property type="entry name" value="GGDEF"/>
    <property type="match status" value="1"/>
</dbReference>
<dbReference type="InterPro" id="IPR035919">
    <property type="entry name" value="EAL_sf"/>
</dbReference>
<dbReference type="PROSITE" id="PS50112">
    <property type="entry name" value="PAS"/>
    <property type="match status" value="1"/>
</dbReference>
<feature type="coiled-coil region" evidence="2">
    <location>
        <begin position="130"/>
        <end position="163"/>
    </location>
</feature>
<dbReference type="Gene3D" id="3.30.70.270">
    <property type="match status" value="1"/>
</dbReference>
<organism evidence="6 7">
    <name type="scientific">Candidatus Scalindua arabica</name>
    <dbReference type="NCBI Taxonomy" id="1127984"/>
    <lineage>
        <taxon>Bacteria</taxon>
        <taxon>Pseudomonadati</taxon>
        <taxon>Planctomycetota</taxon>
        <taxon>Candidatus Brocadiia</taxon>
        <taxon>Candidatus Brocadiales</taxon>
        <taxon>Candidatus Scalinduaceae</taxon>
        <taxon>Candidatus Scalindua</taxon>
    </lineage>
</organism>